<dbReference type="InterPro" id="IPR001623">
    <property type="entry name" value="DnaJ_domain"/>
</dbReference>
<evidence type="ECO:0000256" key="5">
    <source>
        <dbReference type="ARBA" id="ARBA00023186"/>
    </source>
</evidence>
<evidence type="ECO:0000256" key="4">
    <source>
        <dbReference type="ARBA" id="ARBA00022833"/>
    </source>
</evidence>
<keyword evidence="4 6" id="KW-0862">Zinc</keyword>
<dbReference type="GeneID" id="8299576"/>
<dbReference type="InterPro" id="IPR001305">
    <property type="entry name" value="HSP_DnaJ_Cys-rich_dom"/>
</dbReference>
<feature type="domain" description="J" evidence="8">
    <location>
        <begin position="69"/>
        <end position="136"/>
    </location>
</feature>
<dbReference type="CDD" id="cd10719">
    <property type="entry name" value="DnaJ_zf"/>
    <property type="match status" value="1"/>
</dbReference>
<evidence type="ECO:0000313" key="10">
    <source>
        <dbReference type="EMBL" id="EER30805.1"/>
    </source>
</evidence>
<dbReference type="SUPFAM" id="SSF49493">
    <property type="entry name" value="HSP40/DnaJ peptide-binding domain"/>
    <property type="match status" value="2"/>
</dbReference>
<evidence type="ECO:0000313" key="11">
    <source>
        <dbReference type="Proteomes" id="UP000002037"/>
    </source>
</evidence>
<dbReference type="SMART" id="SM00271">
    <property type="entry name" value="DnaJ"/>
    <property type="match status" value="1"/>
</dbReference>
<keyword evidence="2" id="KW-0677">Repeat</keyword>
<dbReference type="InterPro" id="IPR002939">
    <property type="entry name" value="DnaJ_C"/>
</dbReference>
<evidence type="ECO:0000256" key="2">
    <source>
        <dbReference type="ARBA" id="ARBA00022737"/>
    </source>
</evidence>
<gene>
    <name evidence="10" type="ORF">CTRG_05257</name>
</gene>
<feature type="zinc finger region" description="CR-type" evidence="6">
    <location>
        <begin position="214"/>
        <end position="300"/>
    </location>
</feature>
<keyword evidence="5" id="KW-0143">Chaperone</keyword>
<dbReference type="SUPFAM" id="SSF46565">
    <property type="entry name" value="Chaperone J-domain"/>
    <property type="match status" value="1"/>
</dbReference>
<dbReference type="SUPFAM" id="SSF57938">
    <property type="entry name" value="DnaJ/Hsp40 cysteine-rich domain"/>
    <property type="match status" value="1"/>
</dbReference>
<dbReference type="InterPro" id="IPR018253">
    <property type="entry name" value="DnaJ_domain_CS"/>
</dbReference>
<dbReference type="KEGG" id="ctp:CTRG_05257"/>
<keyword evidence="1 6" id="KW-0479">Metal-binding</keyword>
<dbReference type="STRING" id="294747.C5MGQ3"/>
<dbReference type="GO" id="GO:0005524">
    <property type="term" value="F:ATP binding"/>
    <property type="evidence" value="ECO:0007669"/>
    <property type="project" value="InterPro"/>
</dbReference>
<dbReference type="HAMAP" id="MF_01152">
    <property type="entry name" value="DnaJ"/>
    <property type="match status" value="1"/>
</dbReference>
<dbReference type="PROSITE" id="PS51188">
    <property type="entry name" value="ZF_CR"/>
    <property type="match status" value="1"/>
</dbReference>
<evidence type="ECO:0000256" key="7">
    <source>
        <dbReference type="SAM" id="MobiDB-lite"/>
    </source>
</evidence>
<evidence type="ECO:0000259" key="8">
    <source>
        <dbReference type="PROSITE" id="PS50076"/>
    </source>
</evidence>
<dbReference type="FunFam" id="2.60.260.20:FF:000003">
    <property type="entry name" value="DnaJ subfamily A member 2"/>
    <property type="match status" value="1"/>
</dbReference>
<dbReference type="InterPro" id="IPR012724">
    <property type="entry name" value="DnaJ"/>
</dbReference>
<dbReference type="Proteomes" id="UP000002037">
    <property type="component" value="Unassembled WGS sequence"/>
</dbReference>
<name>C5MGQ3_CANTT</name>
<dbReference type="GO" id="GO:0030150">
    <property type="term" value="P:protein import into mitochondrial matrix"/>
    <property type="evidence" value="ECO:0007669"/>
    <property type="project" value="EnsemblFungi"/>
</dbReference>
<dbReference type="GO" id="GO:0008270">
    <property type="term" value="F:zinc ion binding"/>
    <property type="evidence" value="ECO:0007669"/>
    <property type="project" value="UniProtKB-KW"/>
</dbReference>
<dbReference type="OrthoDB" id="550424at2759"/>
<dbReference type="GO" id="GO:0051082">
    <property type="term" value="F:unfolded protein binding"/>
    <property type="evidence" value="ECO:0007669"/>
    <property type="project" value="InterPro"/>
</dbReference>
<organism evidence="10 11">
    <name type="scientific">Candida tropicalis (strain ATCC MYA-3404 / T1)</name>
    <name type="common">Yeast</name>
    <dbReference type="NCBI Taxonomy" id="294747"/>
    <lineage>
        <taxon>Eukaryota</taxon>
        <taxon>Fungi</taxon>
        <taxon>Dikarya</taxon>
        <taxon>Ascomycota</taxon>
        <taxon>Saccharomycotina</taxon>
        <taxon>Pichiomycetes</taxon>
        <taxon>Debaryomycetaceae</taxon>
        <taxon>Candida/Lodderomyces clade</taxon>
        <taxon>Candida</taxon>
    </lineage>
</organism>
<dbReference type="PROSITE" id="PS00636">
    <property type="entry name" value="DNAJ_1"/>
    <property type="match status" value="1"/>
</dbReference>
<evidence type="ECO:0000256" key="1">
    <source>
        <dbReference type="ARBA" id="ARBA00022723"/>
    </source>
</evidence>
<dbReference type="GO" id="GO:0006457">
    <property type="term" value="P:protein folding"/>
    <property type="evidence" value="ECO:0007669"/>
    <property type="project" value="InterPro"/>
</dbReference>
<keyword evidence="3 6" id="KW-0863">Zinc-finger</keyword>
<dbReference type="InterPro" id="IPR036869">
    <property type="entry name" value="J_dom_sf"/>
</dbReference>
<evidence type="ECO:0008006" key="12">
    <source>
        <dbReference type="Google" id="ProtNLM"/>
    </source>
</evidence>
<dbReference type="PROSITE" id="PS50076">
    <property type="entry name" value="DNAJ_2"/>
    <property type="match status" value="1"/>
</dbReference>
<dbReference type="Gene3D" id="1.10.287.110">
    <property type="entry name" value="DnaJ domain"/>
    <property type="match status" value="1"/>
</dbReference>
<proteinExistence type="inferred from homology"/>
<dbReference type="Gene3D" id="2.60.260.20">
    <property type="entry name" value="Urease metallochaperone UreE, N-terminal domain"/>
    <property type="match status" value="2"/>
</dbReference>
<dbReference type="Pfam" id="PF00226">
    <property type="entry name" value="DnaJ"/>
    <property type="match status" value="1"/>
</dbReference>
<sequence>MYNISRITVFLRHHLHHHHLDQLKKKIYKKVLSAQKKSNKKKKSNNFHQYRLLHISLLLEFLFKMLEADLYEILEVDRNATSSEIKKAYRKLALKYHPDKVSEEEREESEIKFKEISFAYEVLIDETKREEYDRYGSTDGFGGGPDFEFTGNPFDQFFGGNGYAEYGGDDFYNFFHNMNGGGQHHHHQQQQQRANRTEDAHIEVDITLEELYKGKVIKTTSTRNIICTQCKGLGVKSSSVVSKQCVTCHGEGSVRKIKRVGPGLVAQEYAECTTCQGTGKIYRTKDKCKLCKGTRIIEETKILEFEIPKGSPDHGMIAKKGESDQYPGKTAGDVILEYKCKPHDVFERQGDDLYTKIDIPLVDALCGFSKLVAVHLDGRGIKIETPTGKVVRPGDYIKLAGEGMPKSDNKKSWFSSSGKGDLYVEVNIEFPKDNWFMEKNDITKIKNILPSTTKQNEHYVPEASMELFTDFSIVKANQLPNYSNEEETHHDGYYETGPQPSCSQQ</sequence>
<dbReference type="InterPro" id="IPR036410">
    <property type="entry name" value="HSP_DnaJ_Cys-rich_dom_sf"/>
</dbReference>
<reference evidence="10 11" key="1">
    <citation type="journal article" date="2009" name="Nature">
        <title>Evolution of pathogenicity and sexual reproduction in eight Candida genomes.</title>
        <authorList>
            <person name="Butler G."/>
            <person name="Rasmussen M.D."/>
            <person name="Lin M.F."/>
            <person name="Santos M.A."/>
            <person name="Sakthikumar S."/>
            <person name="Munro C.A."/>
            <person name="Rheinbay E."/>
            <person name="Grabherr M."/>
            <person name="Forche A."/>
            <person name="Reedy J.L."/>
            <person name="Agrafioti I."/>
            <person name="Arnaud M.B."/>
            <person name="Bates S."/>
            <person name="Brown A.J."/>
            <person name="Brunke S."/>
            <person name="Costanzo M.C."/>
            <person name="Fitzpatrick D.A."/>
            <person name="de Groot P.W."/>
            <person name="Harris D."/>
            <person name="Hoyer L.L."/>
            <person name="Hube B."/>
            <person name="Klis F.M."/>
            <person name="Kodira C."/>
            <person name="Lennard N."/>
            <person name="Logue M.E."/>
            <person name="Martin R."/>
            <person name="Neiman A.M."/>
            <person name="Nikolaou E."/>
            <person name="Quail M.A."/>
            <person name="Quinn J."/>
            <person name="Santos M.C."/>
            <person name="Schmitzberger F.F."/>
            <person name="Sherlock G."/>
            <person name="Shah P."/>
            <person name="Silverstein K.A."/>
            <person name="Skrzypek M.S."/>
            <person name="Soll D."/>
            <person name="Staggs R."/>
            <person name="Stansfield I."/>
            <person name="Stumpf M.P."/>
            <person name="Sudbery P.E."/>
            <person name="Srikantha T."/>
            <person name="Zeng Q."/>
            <person name="Berman J."/>
            <person name="Berriman M."/>
            <person name="Heitman J."/>
            <person name="Gow N.A."/>
            <person name="Lorenz M.C."/>
            <person name="Birren B.W."/>
            <person name="Kellis M."/>
            <person name="Cuomo C.A."/>
        </authorList>
    </citation>
    <scope>NUCLEOTIDE SEQUENCE [LARGE SCALE GENOMIC DNA]</scope>
    <source>
        <strain evidence="11">ATCC MYA-3404 / T1</strain>
    </source>
</reference>
<dbReference type="eggNOG" id="KOG0712">
    <property type="taxonomic scope" value="Eukaryota"/>
</dbReference>
<evidence type="ECO:0000256" key="6">
    <source>
        <dbReference type="PROSITE-ProRule" id="PRU00546"/>
    </source>
</evidence>
<dbReference type="Pfam" id="PF01556">
    <property type="entry name" value="DnaJ_C"/>
    <property type="match status" value="1"/>
</dbReference>
<dbReference type="InterPro" id="IPR044713">
    <property type="entry name" value="DNJA1/2-like"/>
</dbReference>
<feature type="domain" description="CR-type" evidence="9">
    <location>
        <begin position="214"/>
        <end position="300"/>
    </location>
</feature>
<dbReference type="InterPro" id="IPR008971">
    <property type="entry name" value="HSP40/DnaJ_pept-bd"/>
</dbReference>
<dbReference type="GO" id="GO:0030544">
    <property type="term" value="F:Hsp70 protein binding"/>
    <property type="evidence" value="ECO:0007669"/>
    <property type="project" value="InterPro"/>
</dbReference>
<dbReference type="PRINTS" id="PR00625">
    <property type="entry name" value="JDOMAIN"/>
</dbReference>
<evidence type="ECO:0000259" key="9">
    <source>
        <dbReference type="PROSITE" id="PS51188"/>
    </source>
</evidence>
<dbReference type="RefSeq" id="XP_002550959.1">
    <property type="nucleotide sequence ID" value="XM_002550913.1"/>
</dbReference>
<accession>C5MGQ3</accession>
<dbReference type="PANTHER" id="PTHR43888">
    <property type="entry name" value="DNAJ-LIKE-2, ISOFORM A-RELATED"/>
    <property type="match status" value="1"/>
</dbReference>
<dbReference type="GO" id="GO:0005741">
    <property type="term" value="C:mitochondrial outer membrane"/>
    <property type="evidence" value="ECO:0007669"/>
    <property type="project" value="EnsemblFungi"/>
</dbReference>
<dbReference type="Pfam" id="PF00684">
    <property type="entry name" value="DnaJ_CXXCXGXG"/>
    <property type="match status" value="1"/>
</dbReference>
<feature type="region of interest" description="Disordered" evidence="7">
    <location>
        <begin position="480"/>
        <end position="505"/>
    </location>
</feature>
<protein>
    <recommendedName>
        <fullName evidence="12">DnaJ-domain-containing protein</fullName>
    </recommendedName>
</protein>
<dbReference type="CDD" id="cd10747">
    <property type="entry name" value="DnaJ_C"/>
    <property type="match status" value="1"/>
</dbReference>
<dbReference type="Gene3D" id="2.10.230.10">
    <property type="entry name" value="Heat shock protein DnaJ, cysteine-rich domain"/>
    <property type="match status" value="1"/>
</dbReference>
<dbReference type="GO" id="GO:0009408">
    <property type="term" value="P:response to heat"/>
    <property type="evidence" value="ECO:0007669"/>
    <property type="project" value="InterPro"/>
</dbReference>
<dbReference type="FunFam" id="2.10.230.10:FF:000001">
    <property type="entry name" value="DnaJ subfamily A member 2"/>
    <property type="match status" value="1"/>
</dbReference>
<dbReference type="HOGENOM" id="CLU_017633_10_0_1"/>
<dbReference type="VEuPathDB" id="FungiDB:CTRG_05257"/>
<keyword evidence="11" id="KW-1185">Reference proteome</keyword>
<dbReference type="AlphaFoldDB" id="C5MGQ3"/>
<dbReference type="GO" id="GO:0001671">
    <property type="term" value="F:ATPase activator activity"/>
    <property type="evidence" value="ECO:0007669"/>
    <property type="project" value="EnsemblFungi"/>
</dbReference>
<dbReference type="CDD" id="cd06257">
    <property type="entry name" value="DnaJ"/>
    <property type="match status" value="1"/>
</dbReference>
<evidence type="ECO:0000256" key="3">
    <source>
        <dbReference type="ARBA" id="ARBA00022771"/>
    </source>
</evidence>
<dbReference type="EMBL" id="GG692402">
    <property type="protein sequence ID" value="EER30805.1"/>
    <property type="molecule type" value="Genomic_DNA"/>
</dbReference>